<accession>A0A1G5JPC1</accession>
<organism evidence="2 3">
    <name type="scientific">Paracoccus tibetensis</name>
    <dbReference type="NCBI Taxonomy" id="336292"/>
    <lineage>
        <taxon>Bacteria</taxon>
        <taxon>Pseudomonadati</taxon>
        <taxon>Pseudomonadota</taxon>
        <taxon>Alphaproteobacteria</taxon>
        <taxon>Rhodobacterales</taxon>
        <taxon>Paracoccaceae</taxon>
        <taxon>Paracoccus</taxon>
    </lineage>
</organism>
<proteinExistence type="predicted"/>
<dbReference type="OrthoDB" id="598264at2"/>
<evidence type="ECO:0000313" key="2">
    <source>
        <dbReference type="EMBL" id="SCY89994.1"/>
    </source>
</evidence>
<name>A0A1G5JPC1_9RHOB</name>
<evidence type="ECO:0000313" key="3">
    <source>
        <dbReference type="Proteomes" id="UP000199502"/>
    </source>
</evidence>
<feature type="compositionally biased region" description="Basic and acidic residues" evidence="1">
    <location>
        <begin position="1"/>
        <end position="22"/>
    </location>
</feature>
<dbReference type="RefSeq" id="WP_139166006.1">
    <property type="nucleotide sequence ID" value="NZ_FMVT01000014.1"/>
</dbReference>
<evidence type="ECO:0000256" key="1">
    <source>
        <dbReference type="SAM" id="MobiDB-lite"/>
    </source>
</evidence>
<reference evidence="2 3" key="1">
    <citation type="submission" date="2016-10" db="EMBL/GenBank/DDBJ databases">
        <authorList>
            <person name="de Groot N.N."/>
        </authorList>
    </citation>
    <scope>NUCLEOTIDE SEQUENCE [LARGE SCALE GENOMIC DNA]</scope>
    <source>
        <strain evidence="2 3">CGMCC 1.8925</strain>
    </source>
</reference>
<dbReference type="EMBL" id="FMVT01000014">
    <property type="protein sequence ID" value="SCY89994.1"/>
    <property type="molecule type" value="Genomic_DNA"/>
</dbReference>
<sequence>MAELGNFKDRNAERLKKAERLKRAQTVKLPDPMVGYGKSDKAPAASPKAEEGPAQPVTEQVDAGTANPSGPSKHDATGVTLPAQATVPVQELVTEPDQKPEPVQEPEPEPEDTPAPVEEPEPAEKPAKKSKAAAEEAASEAQTVVTKLTFQFSEAMLPRAEAAAKTLGVKPQAILMKVAKGLKLTPEDFTVAEDRRRAGPVFRHAIGIPEDRAKAWIKAQDPLNLAARPGSVLRKVALNAFDRAADDLLKQLEGEKA</sequence>
<protein>
    <submittedName>
        <fullName evidence="2">Uncharacterized protein</fullName>
    </submittedName>
</protein>
<gene>
    <name evidence="2" type="ORF">SAMN05660710_03337</name>
</gene>
<dbReference type="Proteomes" id="UP000199502">
    <property type="component" value="Unassembled WGS sequence"/>
</dbReference>
<dbReference type="AlphaFoldDB" id="A0A1G5JPC1"/>
<keyword evidence="3" id="KW-1185">Reference proteome</keyword>
<feature type="region of interest" description="Disordered" evidence="1">
    <location>
        <begin position="1"/>
        <end position="142"/>
    </location>
</feature>